<organism evidence="7 8">
    <name type="scientific">Candidatus Gottesmanbacteria bacterium RIFCSPHIGHO2_01_FULL_42_12</name>
    <dbReference type="NCBI Taxonomy" id="1798377"/>
    <lineage>
        <taxon>Bacteria</taxon>
        <taxon>Candidatus Gottesmaniibacteriota</taxon>
    </lineage>
</organism>
<evidence type="ECO:0000256" key="6">
    <source>
        <dbReference type="SAM" id="MobiDB-lite"/>
    </source>
</evidence>
<dbReference type="SUPFAM" id="SSF52166">
    <property type="entry name" value="Ribosomal protein L4"/>
    <property type="match status" value="1"/>
</dbReference>
<feature type="region of interest" description="Disordered" evidence="6">
    <location>
        <begin position="191"/>
        <end position="216"/>
    </location>
</feature>
<dbReference type="NCBIfam" id="TIGR03953">
    <property type="entry name" value="rplD_bact"/>
    <property type="match status" value="1"/>
</dbReference>
<dbReference type="Pfam" id="PF00573">
    <property type="entry name" value="Ribosomal_L4"/>
    <property type="match status" value="1"/>
</dbReference>
<dbReference type="GO" id="GO:0006412">
    <property type="term" value="P:translation"/>
    <property type="evidence" value="ECO:0007669"/>
    <property type="project" value="InterPro"/>
</dbReference>
<feature type="region of interest" description="Disordered" evidence="6">
    <location>
        <begin position="34"/>
        <end position="64"/>
    </location>
</feature>
<name>A0A1F5Z5C2_9BACT</name>
<evidence type="ECO:0000313" key="8">
    <source>
        <dbReference type="Proteomes" id="UP000178681"/>
    </source>
</evidence>
<reference evidence="7 8" key="1">
    <citation type="journal article" date="2016" name="Nat. Commun.">
        <title>Thousands of microbial genomes shed light on interconnected biogeochemical processes in an aquifer system.</title>
        <authorList>
            <person name="Anantharaman K."/>
            <person name="Brown C.T."/>
            <person name="Hug L.A."/>
            <person name="Sharon I."/>
            <person name="Castelle C.J."/>
            <person name="Probst A.J."/>
            <person name="Thomas B.C."/>
            <person name="Singh A."/>
            <person name="Wilkins M.J."/>
            <person name="Karaoz U."/>
            <person name="Brodie E.L."/>
            <person name="Williams K.H."/>
            <person name="Hubbard S.S."/>
            <person name="Banfield J.F."/>
        </authorList>
    </citation>
    <scope>NUCLEOTIDE SEQUENCE [LARGE SCALE GENOMIC DNA]</scope>
</reference>
<protein>
    <recommendedName>
        <fullName evidence="4">Large ribosomal subunit protein uL4</fullName>
    </recommendedName>
    <alternativeName>
        <fullName evidence="5">50S ribosomal protein L4</fullName>
    </alternativeName>
</protein>
<evidence type="ECO:0000313" key="7">
    <source>
        <dbReference type="EMBL" id="OGG07312.1"/>
    </source>
</evidence>
<feature type="compositionally biased region" description="Basic residues" evidence="6">
    <location>
        <begin position="202"/>
        <end position="216"/>
    </location>
</feature>
<keyword evidence="3" id="KW-0687">Ribonucleoprotein</keyword>
<sequence>MKLIEDYKFNKEMFGTESSPLLLAQAVRVYRANQRQGHQATKTRSEVQGTNRKMYKQKGTGHARHSDAKAPIFVGGGVAHGPKPRDYTLKLPSKAKKAAVKGALFLKNKAKQVMAVSGLSKLTGKTRELAEFLKWKHVLIVTGKMMKNVNRAAGNIPGVRVLPVTDLNAYEVMRAGMILWDEEIDLKDEKEEVKKEKEISRPAKRATVKKVTKKKA</sequence>
<evidence type="ECO:0000256" key="4">
    <source>
        <dbReference type="ARBA" id="ARBA00035244"/>
    </source>
</evidence>
<dbReference type="GO" id="GO:1990904">
    <property type="term" value="C:ribonucleoprotein complex"/>
    <property type="evidence" value="ECO:0007669"/>
    <property type="project" value="UniProtKB-KW"/>
</dbReference>
<accession>A0A1F5Z5C2</accession>
<dbReference type="GO" id="GO:0003735">
    <property type="term" value="F:structural constituent of ribosome"/>
    <property type="evidence" value="ECO:0007669"/>
    <property type="project" value="InterPro"/>
</dbReference>
<feature type="compositionally biased region" description="Polar residues" evidence="6">
    <location>
        <begin position="34"/>
        <end position="51"/>
    </location>
</feature>
<evidence type="ECO:0000256" key="3">
    <source>
        <dbReference type="ARBA" id="ARBA00023274"/>
    </source>
</evidence>
<evidence type="ECO:0000256" key="1">
    <source>
        <dbReference type="ARBA" id="ARBA00010528"/>
    </source>
</evidence>
<evidence type="ECO:0000256" key="5">
    <source>
        <dbReference type="ARBA" id="ARBA00035462"/>
    </source>
</evidence>
<dbReference type="Gene3D" id="3.40.1370.10">
    <property type="match status" value="1"/>
</dbReference>
<dbReference type="STRING" id="1798377.A2872_03790"/>
<dbReference type="InterPro" id="IPR023574">
    <property type="entry name" value="Ribosomal_uL4_dom_sf"/>
</dbReference>
<dbReference type="Proteomes" id="UP000178681">
    <property type="component" value="Unassembled WGS sequence"/>
</dbReference>
<dbReference type="InterPro" id="IPR013005">
    <property type="entry name" value="Ribosomal_uL4-like"/>
</dbReference>
<dbReference type="GO" id="GO:0005840">
    <property type="term" value="C:ribosome"/>
    <property type="evidence" value="ECO:0007669"/>
    <property type="project" value="UniProtKB-KW"/>
</dbReference>
<evidence type="ECO:0000256" key="2">
    <source>
        <dbReference type="ARBA" id="ARBA00022980"/>
    </source>
</evidence>
<dbReference type="EMBL" id="MFJG01000008">
    <property type="protein sequence ID" value="OGG07312.1"/>
    <property type="molecule type" value="Genomic_DNA"/>
</dbReference>
<keyword evidence="2 7" id="KW-0689">Ribosomal protein</keyword>
<proteinExistence type="inferred from homology"/>
<gene>
    <name evidence="7" type="ORF">A2872_03790</name>
</gene>
<dbReference type="InterPro" id="IPR002136">
    <property type="entry name" value="Ribosomal_uL4"/>
</dbReference>
<dbReference type="AlphaFoldDB" id="A0A1F5Z5C2"/>
<dbReference type="PANTHER" id="PTHR10746">
    <property type="entry name" value="50S RIBOSOMAL PROTEIN L4"/>
    <property type="match status" value="1"/>
</dbReference>
<dbReference type="PANTHER" id="PTHR10746:SF6">
    <property type="entry name" value="LARGE RIBOSOMAL SUBUNIT PROTEIN UL4M"/>
    <property type="match status" value="1"/>
</dbReference>
<feature type="compositionally biased region" description="Basic residues" evidence="6">
    <location>
        <begin position="53"/>
        <end position="63"/>
    </location>
</feature>
<feature type="compositionally biased region" description="Basic and acidic residues" evidence="6">
    <location>
        <begin position="191"/>
        <end position="201"/>
    </location>
</feature>
<comment type="caution">
    <text evidence="7">The sequence shown here is derived from an EMBL/GenBank/DDBJ whole genome shotgun (WGS) entry which is preliminary data.</text>
</comment>
<comment type="similarity">
    <text evidence="1">Belongs to the universal ribosomal protein uL4 family.</text>
</comment>